<accession>A0A391NK90</accession>
<dbReference type="Proteomes" id="UP000265618">
    <property type="component" value="Unassembled WGS sequence"/>
</dbReference>
<evidence type="ECO:0000313" key="1">
    <source>
        <dbReference type="EMBL" id="GCA62315.1"/>
    </source>
</evidence>
<evidence type="ECO:0000313" key="2">
    <source>
        <dbReference type="Proteomes" id="UP000265618"/>
    </source>
</evidence>
<reference evidence="1 2" key="1">
    <citation type="journal article" date="2018" name="PLoS ONE">
        <title>The draft genome of Kipferlia bialata reveals reductive genome evolution in fornicate parasites.</title>
        <authorList>
            <person name="Tanifuji G."/>
            <person name="Takabayashi S."/>
            <person name="Kume K."/>
            <person name="Takagi M."/>
            <person name="Nakayama T."/>
            <person name="Kamikawa R."/>
            <person name="Inagaki Y."/>
            <person name="Hashimoto T."/>
        </authorList>
    </citation>
    <scope>NUCLEOTIDE SEQUENCE [LARGE SCALE GENOMIC DNA]</scope>
    <source>
        <strain evidence="1">NY0173</strain>
    </source>
</reference>
<comment type="caution">
    <text evidence="1">The sequence shown here is derived from an EMBL/GenBank/DDBJ whole genome shotgun (WGS) entry which is preliminary data.</text>
</comment>
<name>A0A391NK90_9EUKA</name>
<proteinExistence type="predicted"/>
<dbReference type="Gene3D" id="3.30.830.10">
    <property type="entry name" value="Metalloenzyme, LuxS/M16 peptidase-like"/>
    <property type="match status" value="1"/>
</dbReference>
<gene>
    <name evidence="1" type="ORF">KIPB_002743</name>
</gene>
<keyword evidence="2" id="KW-1185">Reference proteome</keyword>
<sequence length="187" mass="19362">MLGGGSAFESGGPGRGFFSLLSSYALPMAGCQHVKASVLPSALHQSSFAIEVGASNPFAVSQVVGVVGQCLGAVKEGLQHRDAPVVALLDRSRLMAERVYRENAESVPALSTDACAQLLHTDRWVQGGEFIRQLKEATPESVCAAVSAIQRCIEGGRWSGGYAVGSGGQEQGMLSDTGIAAALLQSL</sequence>
<protein>
    <submittedName>
        <fullName evidence="1">Uncharacterized protein</fullName>
    </submittedName>
</protein>
<dbReference type="AlphaFoldDB" id="A0A391NK90"/>
<dbReference type="EMBL" id="BDIP01000481">
    <property type="protein sequence ID" value="GCA62315.1"/>
    <property type="molecule type" value="Genomic_DNA"/>
</dbReference>
<organism evidence="1 2">
    <name type="scientific">Kipferlia bialata</name>
    <dbReference type="NCBI Taxonomy" id="797122"/>
    <lineage>
        <taxon>Eukaryota</taxon>
        <taxon>Metamonada</taxon>
        <taxon>Carpediemonas-like organisms</taxon>
        <taxon>Kipferlia</taxon>
    </lineage>
</organism>